<dbReference type="InterPro" id="IPR010982">
    <property type="entry name" value="Lambda_DNA-bd_dom_sf"/>
</dbReference>
<reference evidence="3" key="1">
    <citation type="submission" date="2023-07" db="EMBL/GenBank/DDBJ databases">
        <title>Genomic Encyclopedia of Type Strains, Phase IV (KMG-IV): sequencing the most valuable type-strain genomes for metagenomic binning, comparative biology and taxonomic classification.</title>
        <authorList>
            <person name="Goeker M."/>
        </authorList>
    </citation>
    <scope>NUCLEOTIDE SEQUENCE</scope>
    <source>
        <strain evidence="3">DSM 24202</strain>
    </source>
</reference>
<evidence type="ECO:0000313" key="3">
    <source>
        <dbReference type="EMBL" id="MDQ0291652.1"/>
    </source>
</evidence>
<dbReference type="RefSeq" id="WP_307264745.1">
    <property type="nucleotide sequence ID" value="NZ_JAUSVL010000001.1"/>
</dbReference>
<accession>A0AAE3VJ28</accession>
<evidence type="ECO:0000256" key="2">
    <source>
        <dbReference type="SAM" id="Phobius"/>
    </source>
</evidence>
<sequence>MPRSDSDDTATQAPTLTPRSIPEPNANALTPQAAASQQPAPTVSDANHDRAATPPPHAADVAMAQAVGHAATATDSAQPPTGSQLVTAKKQHDMADETDFTAAGNGTAGCASPAEPTSSCTSTGDKLTPSDDASASHMSSTASARATDSPPTNAAMPATAPRLATAATAVMSSPPVVLPTSSSRDNTAPDDAPGAQSAETAAITPDAIPRARPAANASTPQAQPIANLAAAASPDLPAPTAPPSQRQRPPAPPQTTHPQSASTAPTKGKIPAKPTPPSEVSVYTITGDSDTVGMQLLQHRANAHVTVEEIARRTRVSRDFIVNLEEGNYAKLPADQFCLWEIERLCFEYDIDPEPIKELFEQESRAAGRETGSLLATPASRADSAAGRNVLAPMGLATEEDSAHSLYSLPGLFIGILVVAILVLVASAFFYQQSQRNKPTTTHTQPQMDVAQHIKPRRPPLDLLQIPTN</sequence>
<keyword evidence="4" id="KW-1185">Reference proteome</keyword>
<feature type="region of interest" description="Disordered" evidence="1">
    <location>
        <begin position="436"/>
        <end position="469"/>
    </location>
</feature>
<dbReference type="Pfam" id="PF13413">
    <property type="entry name" value="HTH_25"/>
    <property type="match status" value="1"/>
</dbReference>
<keyword evidence="2" id="KW-0812">Transmembrane</keyword>
<keyword evidence="2" id="KW-0472">Membrane</keyword>
<gene>
    <name evidence="3" type="ORF">J3R75_003759</name>
</gene>
<feature type="compositionally biased region" description="Polar residues" evidence="1">
    <location>
        <begin position="436"/>
        <end position="447"/>
    </location>
</feature>
<feature type="compositionally biased region" description="Polar residues" evidence="1">
    <location>
        <begin position="115"/>
        <end position="125"/>
    </location>
</feature>
<feature type="compositionally biased region" description="Low complexity" evidence="1">
    <location>
        <begin position="133"/>
        <end position="183"/>
    </location>
</feature>
<protein>
    <submittedName>
        <fullName evidence="3">Transcriptional regulator with XRE-family HTH domain</fullName>
    </submittedName>
</protein>
<proteinExistence type="predicted"/>
<comment type="caution">
    <text evidence="3">The sequence shown here is derived from an EMBL/GenBank/DDBJ whole genome shotgun (WGS) entry which is preliminary data.</text>
</comment>
<dbReference type="EMBL" id="JAUSVL010000001">
    <property type="protein sequence ID" value="MDQ0291652.1"/>
    <property type="molecule type" value="Genomic_DNA"/>
</dbReference>
<dbReference type="GO" id="GO:0003677">
    <property type="term" value="F:DNA binding"/>
    <property type="evidence" value="ECO:0007669"/>
    <property type="project" value="InterPro"/>
</dbReference>
<organism evidence="3 4">
    <name type="scientific">Oligosphaera ethanolica</name>
    <dbReference type="NCBI Taxonomy" id="760260"/>
    <lineage>
        <taxon>Bacteria</taxon>
        <taxon>Pseudomonadati</taxon>
        <taxon>Lentisphaerota</taxon>
        <taxon>Oligosphaeria</taxon>
        <taxon>Oligosphaerales</taxon>
        <taxon>Oligosphaeraceae</taxon>
        <taxon>Oligosphaera</taxon>
    </lineage>
</organism>
<dbReference type="Proteomes" id="UP001238163">
    <property type="component" value="Unassembled WGS sequence"/>
</dbReference>
<feature type="region of interest" description="Disordered" evidence="1">
    <location>
        <begin position="233"/>
        <end position="284"/>
    </location>
</feature>
<evidence type="ECO:0000256" key="1">
    <source>
        <dbReference type="SAM" id="MobiDB-lite"/>
    </source>
</evidence>
<keyword evidence="2" id="KW-1133">Transmembrane helix</keyword>
<evidence type="ECO:0000313" key="4">
    <source>
        <dbReference type="Proteomes" id="UP001238163"/>
    </source>
</evidence>
<feature type="compositionally biased region" description="Polar residues" evidence="1">
    <location>
        <begin position="73"/>
        <end position="86"/>
    </location>
</feature>
<name>A0AAE3VJ28_9BACT</name>
<feature type="compositionally biased region" description="Polar residues" evidence="1">
    <location>
        <begin position="9"/>
        <end position="18"/>
    </location>
</feature>
<feature type="compositionally biased region" description="Low complexity" evidence="1">
    <location>
        <begin position="31"/>
        <end position="41"/>
    </location>
</feature>
<dbReference type="Gene3D" id="1.10.260.40">
    <property type="entry name" value="lambda repressor-like DNA-binding domains"/>
    <property type="match status" value="1"/>
</dbReference>
<feature type="transmembrane region" description="Helical" evidence="2">
    <location>
        <begin position="407"/>
        <end position="431"/>
    </location>
</feature>
<feature type="region of interest" description="Disordered" evidence="1">
    <location>
        <begin position="1"/>
        <end position="221"/>
    </location>
</feature>
<dbReference type="AlphaFoldDB" id="A0AAE3VJ28"/>